<feature type="transmembrane region" description="Helical" evidence="2">
    <location>
        <begin position="323"/>
        <end position="344"/>
    </location>
</feature>
<reference evidence="3 4" key="1">
    <citation type="submission" date="2016-10" db="EMBL/GenBank/DDBJ databases">
        <authorList>
            <person name="Varghese N."/>
            <person name="Submissions S."/>
        </authorList>
    </citation>
    <scope>NUCLEOTIDE SEQUENCE [LARGE SCALE GENOMIC DNA]</scope>
    <source>
        <strain evidence="3 4">DSM 9169</strain>
    </source>
</reference>
<name>A0ABY0V4W8_9ACTO</name>
<feature type="transmembrane region" description="Helical" evidence="2">
    <location>
        <begin position="262"/>
        <end position="286"/>
    </location>
</feature>
<dbReference type="InterPro" id="IPR038728">
    <property type="entry name" value="YkvI-like"/>
</dbReference>
<dbReference type="Proteomes" id="UP000198976">
    <property type="component" value="Chromosome I"/>
</dbReference>
<feature type="transmembrane region" description="Helical" evidence="2">
    <location>
        <begin position="34"/>
        <end position="57"/>
    </location>
</feature>
<feature type="transmembrane region" description="Helical" evidence="2">
    <location>
        <begin position="113"/>
        <end position="134"/>
    </location>
</feature>
<keyword evidence="2" id="KW-0812">Transmembrane</keyword>
<gene>
    <name evidence="3" type="ORF">SAMN04489714_0072</name>
</gene>
<feature type="transmembrane region" description="Helical" evidence="2">
    <location>
        <begin position="78"/>
        <end position="101"/>
    </location>
</feature>
<keyword evidence="2" id="KW-0472">Membrane</keyword>
<feature type="transmembrane region" description="Helical" evidence="2">
    <location>
        <begin position="298"/>
        <end position="317"/>
    </location>
</feature>
<keyword evidence="2" id="KW-1133">Transmembrane helix</keyword>
<dbReference type="Gene3D" id="1.20.1740.10">
    <property type="entry name" value="Amino acid/polyamine transporter I"/>
    <property type="match status" value="1"/>
</dbReference>
<feature type="region of interest" description="Disordered" evidence="1">
    <location>
        <begin position="419"/>
        <end position="440"/>
    </location>
</feature>
<dbReference type="PANTHER" id="PTHR37814">
    <property type="entry name" value="CONSERVED MEMBRANE PROTEIN"/>
    <property type="match status" value="1"/>
</dbReference>
<evidence type="ECO:0000256" key="1">
    <source>
        <dbReference type="SAM" id="MobiDB-lite"/>
    </source>
</evidence>
<dbReference type="EMBL" id="LT629792">
    <property type="protein sequence ID" value="SDT85490.1"/>
    <property type="molecule type" value="Genomic_DNA"/>
</dbReference>
<evidence type="ECO:0000256" key="2">
    <source>
        <dbReference type="SAM" id="Phobius"/>
    </source>
</evidence>
<feature type="transmembrane region" description="Helical" evidence="2">
    <location>
        <begin position="141"/>
        <end position="161"/>
    </location>
</feature>
<protein>
    <submittedName>
        <fullName evidence="3">Uncharacterized membrane protein YkvI</fullName>
    </submittedName>
</protein>
<evidence type="ECO:0000313" key="3">
    <source>
        <dbReference type="EMBL" id="SDT85490.1"/>
    </source>
</evidence>
<dbReference type="RefSeq" id="WP_092648061.1">
    <property type="nucleotide sequence ID" value="NZ_LT629792.1"/>
</dbReference>
<feature type="transmembrane region" description="Helical" evidence="2">
    <location>
        <begin position="218"/>
        <end position="242"/>
    </location>
</feature>
<organism evidence="3 4">
    <name type="scientific">Schaalia radingae</name>
    <dbReference type="NCBI Taxonomy" id="131110"/>
    <lineage>
        <taxon>Bacteria</taxon>
        <taxon>Bacillati</taxon>
        <taxon>Actinomycetota</taxon>
        <taxon>Actinomycetes</taxon>
        <taxon>Actinomycetales</taxon>
        <taxon>Actinomycetaceae</taxon>
        <taxon>Schaalia</taxon>
    </lineage>
</organism>
<proteinExistence type="predicted"/>
<accession>A0ABY0V4W8</accession>
<keyword evidence="4" id="KW-1185">Reference proteome</keyword>
<sequence>MNKKVLTVAMAYIAIAVGAGFASGQEVLQYFVGFGPWGLVGALAAAIVFSFAGFVIVQLGSYFLASDHKVVFGGVAHPVLAFLFDVTVTVTAFSIGFIMIAGGGTNLNQQFGLPTWVGSAIVIVVVLAMGFLDVSRVTRIIGALTPVLIICVLVVTIYALTHIDATWSDIHASTQLVDTTIAHWSLSSLNYVAMNLCVVASMAIVIGGDISDPKVAGFGGLLGGVFFGVLLLAITVSLYVHVPTVYRDDMPMLTLAASAAPWAGHVMALVVFGMILNSAIGMFYALASRFSTGSTGRFRLVLVTLVVAGTVLSAFGFKNLVTWLFPVIGYAGFILMGVLGYSWIRTRRIINEETDRRGRITRLLRRKLRTDRVFSRRDQARLDREVSASPIEDAQLMESIGSETCADLDAHGIAHDNLDGESVLQNQAEPGPPTGEVSAK</sequence>
<feature type="transmembrane region" description="Helical" evidence="2">
    <location>
        <begin position="181"/>
        <end position="206"/>
    </location>
</feature>
<evidence type="ECO:0000313" key="4">
    <source>
        <dbReference type="Proteomes" id="UP000198976"/>
    </source>
</evidence>
<dbReference type="PANTHER" id="PTHR37814:SF1">
    <property type="entry name" value="MEMBRANE PROTEIN"/>
    <property type="match status" value="1"/>
</dbReference>